<accession>A0A7G9WDI4</accession>
<evidence type="ECO:0000313" key="1">
    <source>
        <dbReference type="EMBL" id="QNO16746.1"/>
    </source>
</evidence>
<sequence length="115" mass="13050">MLINSLTRNQNTNKLKQTSDNNFSKVFSHELNHLVFSKHAINRIEHRGIELSEETLCKINTAMDKLVSKGSRDSLVFIDDVAYVVNPKNKVIITAVDKENLKENVFTGIDSAIFM</sequence>
<keyword evidence="1" id="KW-0969">Cilium</keyword>
<dbReference type="KEGG" id="acae:HYG86_17395"/>
<dbReference type="Pfam" id="PF12611">
    <property type="entry name" value="Flagellar_put"/>
    <property type="match status" value="1"/>
</dbReference>
<gene>
    <name evidence="1" type="ORF">HYG86_17395</name>
</gene>
<dbReference type="EMBL" id="CP058559">
    <property type="protein sequence ID" value="QNO16746.1"/>
    <property type="molecule type" value="Genomic_DNA"/>
</dbReference>
<proteinExistence type="predicted"/>
<dbReference type="NCBIfam" id="TIGR02530">
    <property type="entry name" value="flg_new"/>
    <property type="match status" value="1"/>
</dbReference>
<evidence type="ECO:0000313" key="2">
    <source>
        <dbReference type="Proteomes" id="UP000516160"/>
    </source>
</evidence>
<keyword evidence="1" id="KW-0282">Flagellum</keyword>
<dbReference type="Proteomes" id="UP000516160">
    <property type="component" value="Chromosome"/>
</dbReference>
<dbReference type="AlphaFoldDB" id="A0A7G9WDI4"/>
<dbReference type="InterPro" id="IPR013367">
    <property type="entry name" value="Flagellar_put"/>
</dbReference>
<reference evidence="1 2" key="1">
    <citation type="submission" date="2020-07" db="EMBL/GenBank/DDBJ databases">
        <title>Alkalicella. sp. LB2 genome.</title>
        <authorList>
            <person name="Postec A."/>
            <person name="Quemeneur M."/>
        </authorList>
    </citation>
    <scope>NUCLEOTIDE SEQUENCE [LARGE SCALE GENOMIC DNA]</scope>
    <source>
        <strain evidence="1 2">LB2</strain>
    </source>
</reference>
<organism evidence="1 2">
    <name type="scientific">Alkalicella caledoniensis</name>
    <dbReference type="NCBI Taxonomy" id="2731377"/>
    <lineage>
        <taxon>Bacteria</taxon>
        <taxon>Bacillati</taxon>
        <taxon>Bacillota</taxon>
        <taxon>Clostridia</taxon>
        <taxon>Eubacteriales</taxon>
        <taxon>Proteinivoracaceae</taxon>
        <taxon>Alkalicella</taxon>
    </lineage>
</organism>
<name>A0A7G9WDI4_ALKCA</name>
<keyword evidence="1" id="KW-0966">Cell projection</keyword>
<keyword evidence="2" id="KW-1185">Reference proteome</keyword>
<protein>
    <submittedName>
        <fullName evidence="1">Flagellar protein</fullName>
    </submittedName>
</protein>